<dbReference type="Proteomes" id="UP001319827">
    <property type="component" value="Chromosome"/>
</dbReference>
<dbReference type="EMBL" id="AP024355">
    <property type="protein sequence ID" value="BCR05170.1"/>
    <property type="molecule type" value="Genomic_DNA"/>
</dbReference>
<organism evidence="1 2">
    <name type="scientific">Desulfuromonas versatilis</name>
    <dbReference type="NCBI Taxonomy" id="2802975"/>
    <lineage>
        <taxon>Bacteria</taxon>
        <taxon>Pseudomonadati</taxon>
        <taxon>Thermodesulfobacteriota</taxon>
        <taxon>Desulfuromonadia</taxon>
        <taxon>Desulfuromonadales</taxon>
        <taxon>Desulfuromonadaceae</taxon>
        <taxon>Desulfuromonas</taxon>
    </lineage>
</organism>
<evidence type="ECO:0000313" key="1">
    <source>
        <dbReference type="EMBL" id="BCR05170.1"/>
    </source>
</evidence>
<protein>
    <recommendedName>
        <fullName evidence="3">FAD dependent oxidoreductase</fullName>
    </recommendedName>
</protein>
<evidence type="ECO:0008006" key="3">
    <source>
        <dbReference type="Google" id="ProtNLM"/>
    </source>
</evidence>
<sequence>MSQYYYDVIIAGQSLAATLAGTLLARGGCRVLSISAPVEPPKGWLSSSFHLEKVLEGMGGRSCFAPPVPFQVLTDQVRLEVLGSCPFEDELRREFPDNFSAVSGLFQDLQALGQRLEQTLWDAGGLPLLGLSSRLRFFRKGLGKQLSLRALAKPLASRWAGIRHAPTRNALETLFAGLALADPGKLSLAEGALLWSGAHRPDGISSQALLEFLQLRFEQFHGVTEDPGKMRPLEHQGERITGLSVKEGARCAGGHFILADRSMLKYFPERIAARIKSSPRPVQRSAVEVQGEKSPLLAPRVILQGSSPLRLEIASGTQDISSVLEYRPCDGDPEFDPAAMHQRLGLAFPFARMEFPDLPSTPGEASGATGASNPRLGFPGAFNRLQLGHNSWLCHGESVLPHLGAIGEMLVGVAVANHLLRIIKPRK</sequence>
<reference evidence="1 2" key="2">
    <citation type="journal article" date="2021" name="Int. J. Syst. Evol. Microbiol.">
        <title>Isolation and Polyphasic Characterization of Desulfuromonas versatilis sp. Nov., an Electrogenic Bacteria Capable of Versatile Metabolism Isolated from a Graphene Oxide-Reducing Enrichment Culture.</title>
        <authorList>
            <person name="Xie L."/>
            <person name="Yoshida N."/>
            <person name="Ishii S."/>
            <person name="Meng L."/>
        </authorList>
    </citation>
    <scope>NUCLEOTIDE SEQUENCE [LARGE SCALE GENOMIC DNA]</scope>
    <source>
        <strain evidence="1 2">NIT-T3</strain>
    </source>
</reference>
<gene>
    <name evidence="1" type="ORF">DESUT3_22390</name>
</gene>
<reference evidence="1 2" key="1">
    <citation type="journal article" date="2016" name="C (Basel)">
        <title>Selective Growth of and Electricity Production by Marine Exoelectrogenic Bacteria in Self-Aggregated Hydrogel of Microbially Reduced Graphene Oxide.</title>
        <authorList>
            <person name="Yoshida N."/>
            <person name="Goto Y."/>
            <person name="Miyata Y."/>
        </authorList>
    </citation>
    <scope>NUCLEOTIDE SEQUENCE [LARGE SCALE GENOMIC DNA]</scope>
    <source>
        <strain evidence="1 2">NIT-T3</strain>
    </source>
</reference>
<name>A0ABN6DYR4_9BACT</name>
<keyword evidence="2" id="KW-1185">Reference proteome</keyword>
<dbReference type="RefSeq" id="WP_221248592.1">
    <property type="nucleotide sequence ID" value="NZ_AP024355.1"/>
</dbReference>
<proteinExistence type="predicted"/>
<evidence type="ECO:0000313" key="2">
    <source>
        <dbReference type="Proteomes" id="UP001319827"/>
    </source>
</evidence>
<accession>A0ABN6DYR4</accession>